<dbReference type="GO" id="GO:0003824">
    <property type="term" value="F:catalytic activity"/>
    <property type="evidence" value="ECO:0007669"/>
    <property type="project" value="InterPro"/>
</dbReference>
<proteinExistence type="predicted"/>
<evidence type="ECO:0000313" key="2">
    <source>
        <dbReference type="EMBL" id="KIX13972.1"/>
    </source>
</evidence>
<dbReference type="InParanoid" id="A0A0D2GGE6"/>
<gene>
    <name evidence="2" type="ORF">X474_12695</name>
</gene>
<dbReference type="RefSeq" id="WP_044348911.1">
    <property type="nucleotide sequence ID" value="NZ_AZAC01000014.1"/>
</dbReference>
<protein>
    <recommendedName>
        <fullName evidence="1">AB hydrolase-1 domain-containing protein</fullName>
    </recommendedName>
</protein>
<dbReference type="InterPro" id="IPR000639">
    <property type="entry name" value="Epox_hydrolase-like"/>
</dbReference>
<dbReference type="STRING" id="1429043.X474_12695"/>
<dbReference type="PANTHER" id="PTHR46438:SF11">
    <property type="entry name" value="LIPASE-RELATED"/>
    <property type="match status" value="1"/>
</dbReference>
<reference evidence="2 3" key="1">
    <citation type="submission" date="2013-11" db="EMBL/GenBank/DDBJ databases">
        <title>Metagenomic analysis of a methanogenic consortium involved in long chain n-alkane degradation.</title>
        <authorList>
            <person name="Davidova I.A."/>
            <person name="Callaghan A.V."/>
            <person name="Wawrik B."/>
            <person name="Pruitt S."/>
            <person name="Marks C."/>
            <person name="Duncan K.E."/>
            <person name="Suflita J.M."/>
        </authorList>
    </citation>
    <scope>NUCLEOTIDE SEQUENCE [LARGE SCALE GENOMIC DNA]</scope>
    <source>
        <strain evidence="2 3">SPR</strain>
    </source>
</reference>
<name>A0A0D2GGE6_9BACT</name>
<feature type="domain" description="AB hydrolase-1" evidence="1">
    <location>
        <begin position="44"/>
        <end position="278"/>
    </location>
</feature>
<dbReference type="InterPro" id="IPR000073">
    <property type="entry name" value="AB_hydrolase_1"/>
</dbReference>
<dbReference type="PRINTS" id="PR00111">
    <property type="entry name" value="ABHYDROLASE"/>
</dbReference>
<dbReference type="InterPro" id="IPR029058">
    <property type="entry name" value="AB_hydrolase_fold"/>
</dbReference>
<dbReference type="Pfam" id="PF00561">
    <property type="entry name" value="Abhydrolase_1"/>
    <property type="match status" value="1"/>
</dbReference>
<dbReference type="Proteomes" id="UP000032233">
    <property type="component" value="Unassembled WGS sequence"/>
</dbReference>
<accession>A0A0D2GGE6</accession>
<evidence type="ECO:0000313" key="3">
    <source>
        <dbReference type="Proteomes" id="UP000032233"/>
    </source>
</evidence>
<dbReference type="OrthoDB" id="9799612at2"/>
<dbReference type="PRINTS" id="PR00412">
    <property type="entry name" value="EPOXHYDRLASE"/>
</dbReference>
<dbReference type="Gene3D" id="3.40.50.1820">
    <property type="entry name" value="alpha/beta hydrolase"/>
    <property type="match status" value="1"/>
</dbReference>
<sequence>MAAKDNIKHISARKPAGCEIETSFLDLENGRVFVQRCGPQNARPVVLVHGFAVWSYIWEPTMQALAKAGYQAVSFDLYGRGYSDKPQLAYDRGLFERQLHELITMLDFENRPVLAGLSMGGGIAAGFAARHEKMLAGLVLIAPAGAGESPGMEQRLIQLPLVGELLSLLKGETYLIKGLEMDMHEPVRFEFYKSRFKEQLGCKGYKRSLLSSLRNGLLNGRLPEYRLAGELDLPQLIIWGNRDQVVPHRQIKAIRQAMPRAEYREIKACGHIPHFEKPEITNTILLDFLGRIRPLKDLFEEPGKK</sequence>
<organism evidence="2 3">
    <name type="scientific">Dethiosulfatarculus sandiegensis</name>
    <dbReference type="NCBI Taxonomy" id="1429043"/>
    <lineage>
        <taxon>Bacteria</taxon>
        <taxon>Pseudomonadati</taxon>
        <taxon>Thermodesulfobacteriota</taxon>
        <taxon>Desulfarculia</taxon>
        <taxon>Desulfarculales</taxon>
        <taxon>Desulfarculaceae</taxon>
        <taxon>Dethiosulfatarculus</taxon>
    </lineage>
</organism>
<dbReference type="PANTHER" id="PTHR46438">
    <property type="entry name" value="ALPHA/BETA-HYDROLASES SUPERFAMILY PROTEIN"/>
    <property type="match status" value="1"/>
</dbReference>
<dbReference type="SUPFAM" id="SSF53474">
    <property type="entry name" value="alpha/beta-Hydrolases"/>
    <property type="match status" value="1"/>
</dbReference>
<evidence type="ECO:0000259" key="1">
    <source>
        <dbReference type="Pfam" id="PF00561"/>
    </source>
</evidence>
<dbReference type="EMBL" id="AZAC01000014">
    <property type="protein sequence ID" value="KIX13972.1"/>
    <property type="molecule type" value="Genomic_DNA"/>
</dbReference>
<comment type="caution">
    <text evidence="2">The sequence shown here is derived from an EMBL/GenBank/DDBJ whole genome shotgun (WGS) entry which is preliminary data.</text>
</comment>
<keyword evidence="3" id="KW-1185">Reference proteome</keyword>
<dbReference type="AlphaFoldDB" id="A0A0D2GGE6"/>